<dbReference type="Proteomes" id="UP000824156">
    <property type="component" value="Unassembled WGS sequence"/>
</dbReference>
<reference evidence="9" key="1">
    <citation type="journal article" date="2021" name="PeerJ">
        <title>Extensive microbial diversity within the chicken gut microbiome revealed by metagenomics and culture.</title>
        <authorList>
            <person name="Gilroy R."/>
            <person name="Ravi A."/>
            <person name="Getino M."/>
            <person name="Pursley I."/>
            <person name="Horton D.L."/>
            <person name="Alikhan N.F."/>
            <person name="Baker D."/>
            <person name="Gharbi K."/>
            <person name="Hall N."/>
            <person name="Watson M."/>
            <person name="Adriaenssens E.M."/>
            <person name="Foster-Nyarko E."/>
            <person name="Jarju S."/>
            <person name="Secka A."/>
            <person name="Antonio M."/>
            <person name="Oren A."/>
            <person name="Chaudhuri R.R."/>
            <person name="La Ragione R."/>
            <person name="Hildebrand F."/>
            <person name="Pallen M.J."/>
        </authorList>
    </citation>
    <scope>NUCLEOTIDE SEQUENCE</scope>
    <source>
        <strain evidence="9">1719</strain>
    </source>
</reference>
<feature type="transmembrane region" description="Helical" evidence="8">
    <location>
        <begin position="288"/>
        <end position="311"/>
    </location>
</feature>
<keyword evidence="3 8" id="KW-0812">Transmembrane</keyword>
<feature type="transmembrane region" description="Helical" evidence="8">
    <location>
        <begin position="118"/>
        <end position="142"/>
    </location>
</feature>
<keyword evidence="4" id="KW-0769">Symport</keyword>
<dbReference type="InterPro" id="IPR001991">
    <property type="entry name" value="Na-dicarboxylate_symporter"/>
</dbReference>
<dbReference type="PANTHER" id="PTHR11958:SF63">
    <property type="entry name" value="AMINO ACID TRANSPORTER"/>
    <property type="match status" value="1"/>
</dbReference>
<evidence type="ECO:0000256" key="4">
    <source>
        <dbReference type="ARBA" id="ARBA00022847"/>
    </source>
</evidence>
<sequence>TFGLYIATTVIAVSIGLLLVNAIQPGGFISEDTRGDMLASFGESVDHQIDLAKSQVEDVSPLQPIIDIVPENIIESASSNTNMLQVIFISVLLGVALISLPIGEVIGLKKVFDASNAVMLKIVDIIMLSAPYGVFAIMAAIIVEVPSFELFKALGAYGLTVVIGLLLLIYGVYALMVMLLGKMKPSKFYKAISPAQLLAFSTSSSAATLPVTMECVEKGLGVRKDVLSFVLPIGATVNMDGTCLYQGVAAIFIAQVLNYDLTLAQQLSVILTATLASIGSAAVPGAGILMLVIVLESIGVPPAGIALIFAIDRPLDMLRTTTNITGDAVVALIMNRSMKE</sequence>
<organism evidence="9 10">
    <name type="scientific">Candidatus Sphingobacterium stercoripullorum</name>
    <dbReference type="NCBI Taxonomy" id="2838759"/>
    <lineage>
        <taxon>Bacteria</taxon>
        <taxon>Pseudomonadati</taxon>
        <taxon>Bacteroidota</taxon>
        <taxon>Sphingobacteriia</taxon>
        <taxon>Sphingobacteriales</taxon>
        <taxon>Sphingobacteriaceae</taxon>
        <taxon>Sphingobacterium</taxon>
    </lineage>
</organism>
<dbReference type="GO" id="GO:0016020">
    <property type="term" value="C:membrane"/>
    <property type="evidence" value="ECO:0007669"/>
    <property type="project" value="UniProtKB-SubCell"/>
</dbReference>
<evidence type="ECO:0000313" key="10">
    <source>
        <dbReference type="Proteomes" id="UP000824156"/>
    </source>
</evidence>
<protein>
    <submittedName>
        <fullName evidence="9">Dicarboxylate/amino acid:cation symporter</fullName>
    </submittedName>
</protein>
<evidence type="ECO:0000256" key="7">
    <source>
        <dbReference type="ARBA" id="ARBA00023180"/>
    </source>
</evidence>
<dbReference type="Pfam" id="PF00375">
    <property type="entry name" value="SDF"/>
    <property type="match status" value="1"/>
</dbReference>
<evidence type="ECO:0000256" key="8">
    <source>
        <dbReference type="SAM" id="Phobius"/>
    </source>
</evidence>
<keyword evidence="6 8" id="KW-0472">Membrane</keyword>
<evidence type="ECO:0000256" key="1">
    <source>
        <dbReference type="ARBA" id="ARBA00004141"/>
    </source>
</evidence>
<feature type="non-terminal residue" evidence="9">
    <location>
        <position position="1"/>
    </location>
</feature>
<keyword evidence="7" id="KW-0325">Glycoprotein</keyword>
<dbReference type="PROSITE" id="PS00714">
    <property type="entry name" value="NA_DICARBOXYL_SYMP_2"/>
    <property type="match status" value="1"/>
</dbReference>
<reference evidence="9" key="2">
    <citation type="submission" date="2021-04" db="EMBL/GenBank/DDBJ databases">
        <authorList>
            <person name="Gilroy R."/>
        </authorList>
    </citation>
    <scope>NUCLEOTIDE SEQUENCE</scope>
    <source>
        <strain evidence="9">1719</strain>
    </source>
</reference>
<gene>
    <name evidence="9" type="ORF">H9853_05270</name>
</gene>
<name>A0A9D2AZ16_9SPHI</name>
<dbReference type="Gene3D" id="1.10.3860.10">
    <property type="entry name" value="Sodium:dicarboxylate symporter"/>
    <property type="match status" value="1"/>
</dbReference>
<accession>A0A9D2AZ16</accession>
<dbReference type="InterPro" id="IPR018107">
    <property type="entry name" value="Na-dicarboxylate_symporter_CS"/>
</dbReference>
<dbReference type="InterPro" id="IPR050746">
    <property type="entry name" value="DAACS"/>
</dbReference>
<comment type="caution">
    <text evidence="9">The sequence shown here is derived from an EMBL/GenBank/DDBJ whole genome shotgun (WGS) entry which is preliminary data.</text>
</comment>
<dbReference type="SUPFAM" id="SSF118215">
    <property type="entry name" value="Proton glutamate symport protein"/>
    <property type="match status" value="1"/>
</dbReference>
<evidence type="ECO:0000256" key="3">
    <source>
        <dbReference type="ARBA" id="ARBA00022692"/>
    </source>
</evidence>
<feature type="transmembrane region" description="Helical" evidence="8">
    <location>
        <begin position="154"/>
        <end position="180"/>
    </location>
</feature>
<evidence type="ECO:0000313" key="9">
    <source>
        <dbReference type="EMBL" id="HIX54416.1"/>
    </source>
</evidence>
<dbReference type="GO" id="GO:1902475">
    <property type="term" value="P:L-alpha-amino acid transmembrane transport"/>
    <property type="evidence" value="ECO:0007669"/>
    <property type="project" value="UniProtKB-ARBA"/>
</dbReference>
<evidence type="ECO:0000256" key="5">
    <source>
        <dbReference type="ARBA" id="ARBA00022989"/>
    </source>
</evidence>
<dbReference type="AlphaFoldDB" id="A0A9D2AZ16"/>
<comment type="subcellular location">
    <subcellularLocation>
        <location evidence="1">Membrane</location>
        <topology evidence="1">Multi-pass membrane protein</topology>
    </subcellularLocation>
</comment>
<proteinExistence type="predicted"/>
<evidence type="ECO:0000256" key="6">
    <source>
        <dbReference type="ARBA" id="ARBA00023136"/>
    </source>
</evidence>
<feature type="transmembrane region" description="Helical" evidence="8">
    <location>
        <begin position="86"/>
        <end position="106"/>
    </location>
</feature>
<keyword evidence="5 8" id="KW-1133">Transmembrane helix</keyword>
<dbReference type="EMBL" id="DXEZ01000146">
    <property type="protein sequence ID" value="HIX54416.1"/>
    <property type="molecule type" value="Genomic_DNA"/>
</dbReference>
<evidence type="ECO:0000256" key="2">
    <source>
        <dbReference type="ARBA" id="ARBA00022448"/>
    </source>
</evidence>
<keyword evidence="2" id="KW-0813">Transport</keyword>
<feature type="transmembrane region" description="Helical" evidence="8">
    <location>
        <begin position="263"/>
        <end position="282"/>
    </location>
</feature>
<dbReference type="PANTHER" id="PTHR11958">
    <property type="entry name" value="SODIUM/DICARBOXYLATE SYMPORTER-RELATED"/>
    <property type="match status" value="1"/>
</dbReference>
<dbReference type="InterPro" id="IPR036458">
    <property type="entry name" value="Na:dicarbo_symporter_sf"/>
</dbReference>
<dbReference type="GO" id="GO:0015293">
    <property type="term" value="F:symporter activity"/>
    <property type="evidence" value="ECO:0007669"/>
    <property type="project" value="UniProtKB-KW"/>
</dbReference>